<accession>A0A2K9NZG8</accession>
<keyword evidence="10" id="KW-1185">Reference proteome</keyword>
<protein>
    <recommendedName>
        <fullName evidence="8">Methylenetetrahydrofolate reductase</fullName>
    </recommendedName>
</protein>
<evidence type="ECO:0000256" key="6">
    <source>
        <dbReference type="ARBA" id="ARBA00023002"/>
    </source>
</evidence>
<evidence type="ECO:0000256" key="7">
    <source>
        <dbReference type="ARBA" id="ARBA00048628"/>
    </source>
</evidence>
<name>A0A2K9NZG8_9FIRM</name>
<evidence type="ECO:0000256" key="1">
    <source>
        <dbReference type="ARBA" id="ARBA00001974"/>
    </source>
</evidence>
<comment type="pathway">
    <text evidence="2 8">One-carbon metabolism; tetrahydrofolate interconversion.</text>
</comment>
<dbReference type="EMBL" id="CP020991">
    <property type="protein sequence ID" value="AUO18431.1"/>
    <property type="molecule type" value="Genomic_DNA"/>
</dbReference>
<dbReference type="GO" id="GO:0035999">
    <property type="term" value="P:tetrahydrofolate interconversion"/>
    <property type="evidence" value="ECO:0007669"/>
    <property type="project" value="UniProtKB-UniPathway"/>
</dbReference>
<dbReference type="GO" id="GO:0071949">
    <property type="term" value="F:FAD binding"/>
    <property type="evidence" value="ECO:0007669"/>
    <property type="project" value="TreeGrafter"/>
</dbReference>
<evidence type="ECO:0000256" key="8">
    <source>
        <dbReference type="RuleBase" id="RU003862"/>
    </source>
</evidence>
<dbReference type="GeneID" id="98061676"/>
<dbReference type="SUPFAM" id="SSF51730">
    <property type="entry name" value="FAD-linked oxidoreductase"/>
    <property type="match status" value="1"/>
</dbReference>
<dbReference type="UniPathway" id="UPA00193"/>
<evidence type="ECO:0000313" key="10">
    <source>
        <dbReference type="Proteomes" id="UP000235589"/>
    </source>
</evidence>
<evidence type="ECO:0000256" key="3">
    <source>
        <dbReference type="ARBA" id="ARBA00006743"/>
    </source>
</evidence>
<dbReference type="Gene3D" id="3.20.20.220">
    <property type="match status" value="1"/>
</dbReference>
<dbReference type="GO" id="GO:0005829">
    <property type="term" value="C:cytosol"/>
    <property type="evidence" value="ECO:0007669"/>
    <property type="project" value="TreeGrafter"/>
</dbReference>
<evidence type="ECO:0000313" key="9">
    <source>
        <dbReference type="EMBL" id="AUO18431.1"/>
    </source>
</evidence>
<evidence type="ECO:0000256" key="5">
    <source>
        <dbReference type="ARBA" id="ARBA00022827"/>
    </source>
</evidence>
<dbReference type="OrthoDB" id="9812555at2"/>
<reference evidence="9 10" key="1">
    <citation type="submission" date="2017-04" db="EMBL/GenBank/DDBJ databases">
        <title>Monoglobus pectinilyticus 14 draft genome.</title>
        <authorList>
            <person name="Kim C."/>
            <person name="Rosendale D.I."/>
            <person name="Kelly W.J."/>
            <person name="Tannock G.W."/>
            <person name="Patchett M.L."/>
            <person name="Jordens J.Z."/>
        </authorList>
    </citation>
    <scope>NUCLEOTIDE SEQUENCE [LARGE SCALE GENOMIC DNA]</scope>
    <source>
        <strain evidence="9 10">14</strain>
    </source>
</reference>
<keyword evidence="5 8" id="KW-0274">FAD</keyword>
<dbReference type="Proteomes" id="UP000235589">
    <property type="component" value="Chromosome"/>
</dbReference>
<dbReference type="RefSeq" id="WP_102364730.1">
    <property type="nucleotide sequence ID" value="NZ_CP020991.1"/>
</dbReference>
<dbReference type="GO" id="GO:0106312">
    <property type="term" value="F:methylenetetrahydrofolate reductase (NADH) activity"/>
    <property type="evidence" value="ECO:0007669"/>
    <property type="project" value="UniProtKB-EC"/>
</dbReference>
<dbReference type="InterPro" id="IPR003171">
    <property type="entry name" value="Mehydrof_redctse-like"/>
</dbReference>
<keyword evidence="6 8" id="KW-0560">Oxidoreductase</keyword>
<comment type="catalytic activity">
    <reaction evidence="7">
        <text>(6S)-5-methyl-5,6,7,8-tetrahydrofolate + NAD(+) = (6R)-5,10-methylene-5,6,7,8-tetrahydrofolate + NADH + H(+)</text>
        <dbReference type="Rhea" id="RHEA:19821"/>
        <dbReference type="ChEBI" id="CHEBI:15378"/>
        <dbReference type="ChEBI" id="CHEBI:15636"/>
        <dbReference type="ChEBI" id="CHEBI:18608"/>
        <dbReference type="ChEBI" id="CHEBI:57540"/>
        <dbReference type="ChEBI" id="CHEBI:57945"/>
        <dbReference type="EC" id="1.5.1.54"/>
    </reaction>
    <physiologicalReaction direction="right-to-left" evidence="7">
        <dbReference type="Rhea" id="RHEA:19823"/>
    </physiologicalReaction>
</comment>
<evidence type="ECO:0000256" key="4">
    <source>
        <dbReference type="ARBA" id="ARBA00022630"/>
    </source>
</evidence>
<dbReference type="AlphaFoldDB" id="A0A2K9NZG8"/>
<gene>
    <name evidence="9" type="ORF">B9O19_00247</name>
</gene>
<comment type="similarity">
    <text evidence="3 8">Belongs to the methylenetetrahydrofolate reductase family.</text>
</comment>
<dbReference type="CDD" id="cd00537">
    <property type="entry name" value="MTHFR"/>
    <property type="match status" value="1"/>
</dbReference>
<comment type="cofactor">
    <cofactor evidence="1 8">
        <name>FAD</name>
        <dbReference type="ChEBI" id="CHEBI:57692"/>
    </cofactor>
</comment>
<keyword evidence="4 8" id="KW-0285">Flavoprotein</keyword>
<proteinExistence type="inferred from homology"/>
<dbReference type="KEGG" id="mpec:B9O19_00247"/>
<evidence type="ECO:0000256" key="2">
    <source>
        <dbReference type="ARBA" id="ARBA00004777"/>
    </source>
</evidence>
<dbReference type="PANTHER" id="PTHR45754">
    <property type="entry name" value="METHYLENETETRAHYDROFOLATE REDUCTASE"/>
    <property type="match status" value="1"/>
</dbReference>
<sequence>MKISQLFKNKNDKPIISFEIFPPKKEEAFENVGIMLKELSYLEPKFISVTCGAGGSSNRNKTIELASKIKNEFNIESMAHMTCISSTPDSVLEEVKAIQDEGIENILALRGDIPKEGFEPEKASYSHAFELIKEIKTNSELCVAAGAYPEGHIECDDFNKSIEHMKIKEEAGADFFVSQLFFDNRYFYRFFEAAEKAGITVPITPGIMPMMSKSQISNMIFMCGASLPSEMVRILYKYESSPDDLLKAGIEYAGRQISDLVKNNTCGIHLYSMNKPEIAKQLLEYV</sequence>
<dbReference type="GO" id="GO:0009086">
    <property type="term" value="P:methionine biosynthetic process"/>
    <property type="evidence" value="ECO:0007669"/>
    <property type="project" value="TreeGrafter"/>
</dbReference>
<dbReference type="PANTHER" id="PTHR45754:SF3">
    <property type="entry name" value="METHYLENETETRAHYDROFOLATE REDUCTASE (NADPH)"/>
    <property type="match status" value="1"/>
</dbReference>
<dbReference type="Pfam" id="PF02219">
    <property type="entry name" value="MTHFR"/>
    <property type="match status" value="1"/>
</dbReference>
<dbReference type="InterPro" id="IPR029041">
    <property type="entry name" value="FAD-linked_oxidoreductase-like"/>
</dbReference>
<organism evidence="9 10">
    <name type="scientific">Monoglobus pectinilyticus</name>
    <dbReference type="NCBI Taxonomy" id="1981510"/>
    <lineage>
        <taxon>Bacteria</taxon>
        <taxon>Bacillati</taxon>
        <taxon>Bacillota</taxon>
        <taxon>Clostridia</taxon>
        <taxon>Monoglobales</taxon>
        <taxon>Monoglobaceae</taxon>
        <taxon>Monoglobus</taxon>
    </lineage>
</organism>